<dbReference type="AlphaFoldDB" id="A0AAX1RWA8"/>
<dbReference type="RefSeq" id="WP_115856457.1">
    <property type="nucleotide sequence ID" value="NZ_CAJUZQ010000025.1"/>
</dbReference>
<gene>
    <name evidence="1" type="ORF">DOS76_05380</name>
</gene>
<dbReference type="Proteomes" id="UP000256337">
    <property type="component" value="Unassembled WGS sequence"/>
</dbReference>
<sequence length="375" mass="43155">MSQITFEAIVNKQGIVQAHYHDGFYEGMIRFEMADPISVRTDLVAEALAALCGQYYESIDMKLHVSDRTKKMIAKRTGATVICRKGTRFWNFNKMINKEVKTLNFSGDIPNLSAMALTPDDTNKVSLDFGPETVHQYTMYDKVESKIIKTNVMQTHFPKISSDYYAIGAILYKDYFNTTYMITGLQLNPKTMNMTKIEAEQAIAGMINLPHTLGLTAVGHTHIACHSHPELVEDAIQSVKVSESFLNVQQRILVEMENDMYRLGLPLKNRTIHSTGIQWGVNERLDFYALYILKKGGRALAEYLVKDIPSSAETIIQSYTLSFYEKYYPGVLHYLPKSIQSYVLSQLKRYEIPLYHDEDWQEFKKVQKWLRHNRT</sequence>
<proteinExistence type="predicted"/>
<organism evidence="1 2">
    <name type="scientific">Staphylococcus felis</name>
    <dbReference type="NCBI Taxonomy" id="46127"/>
    <lineage>
        <taxon>Bacteria</taxon>
        <taxon>Bacillati</taxon>
        <taxon>Bacillota</taxon>
        <taxon>Bacilli</taxon>
        <taxon>Bacillales</taxon>
        <taxon>Staphylococcaceae</taxon>
        <taxon>Staphylococcus</taxon>
    </lineage>
</organism>
<comment type="caution">
    <text evidence="1">The sequence shown here is derived from an EMBL/GenBank/DDBJ whole genome shotgun (WGS) entry which is preliminary data.</text>
</comment>
<evidence type="ECO:0000313" key="1">
    <source>
        <dbReference type="EMBL" id="REI22414.1"/>
    </source>
</evidence>
<dbReference type="EMBL" id="QKYD01000085">
    <property type="protein sequence ID" value="REI22414.1"/>
    <property type="molecule type" value="Genomic_DNA"/>
</dbReference>
<evidence type="ECO:0000313" key="2">
    <source>
        <dbReference type="Proteomes" id="UP000256337"/>
    </source>
</evidence>
<name>A0AAX1RWA8_9STAP</name>
<protein>
    <submittedName>
        <fullName evidence="1">Uncharacterized protein</fullName>
    </submittedName>
</protein>
<reference evidence="1 2" key="1">
    <citation type="journal article" date="2018" name="Vet. Microbiol.">
        <title>Characterisation of Staphylococcus felis isolated from cats using whole genome sequencing.</title>
        <authorList>
            <person name="Worthing K."/>
            <person name="Pang S."/>
            <person name="Trott D.J."/>
            <person name="Abraham S."/>
            <person name="Coombs G.W."/>
            <person name="Jordan D."/>
            <person name="McIntyre L."/>
            <person name="Davies M.R."/>
            <person name="Norris J."/>
        </authorList>
    </citation>
    <scope>NUCLEOTIDE SEQUENCE [LARGE SCALE GENOMIC DNA]</scope>
    <source>
        <strain evidence="1 2">F25</strain>
    </source>
</reference>
<accession>A0AAX1RWA8</accession>